<keyword evidence="1" id="KW-1133">Transmembrane helix</keyword>
<evidence type="ECO:0000256" key="1">
    <source>
        <dbReference type="SAM" id="Phobius"/>
    </source>
</evidence>
<dbReference type="OrthoDB" id="10027058at2759"/>
<dbReference type="InterPro" id="IPR009050">
    <property type="entry name" value="Globin-like_sf"/>
</dbReference>
<dbReference type="GO" id="GO:0020037">
    <property type="term" value="F:heme binding"/>
    <property type="evidence" value="ECO:0007669"/>
    <property type="project" value="InterPro"/>
</dbReference>
<keyword evidence="1" id="KW-0812">Transmembrane</keyword>
<evidence type="ECO:0000313" key="4">
    <source>
        <dbReference type="Proteomes" id="UP000053201"/>
    </source>
</evidence>
<dbReference type="eggNOG" id="ENOG502S0AP">
    <property type="taxonomic scope" value="Eukaryota"/>
</dbReference>
<dbReference type="EMBL" id="KQ257454">
    <property type="protein sequence ID" value="KND01903.1"/>
    <property type="molecule type" value="Genomic_DNA"/>
</dbReference>
<dbReference type="InterPro" id="IPR039379">
    <property type="entry name" value="Protoglobin_sensor_dom"/>
</dbReference>
<organism evidence="3 4">
    <name type="scientific">Spizellomyces punctatus (strain DAOM BR117)</name>
    <dbReference type="NCBI Taxonomy" id="645134"/>
    <lineage>
        <taxon>Eukaryota</taxon>
        <taxon>Fungi</taxon>
        <taxon>Fungi incertae sedis</taxon>
        <taxon>Chytridiomycota</taxon>
        <taxon>Chytridiomycota incertae sedis</taxon>
        <taxon>Chytridiomycetes</taxon>
        <taxon>Spizellomycetales</taxon>
        <taxon>Spizellomycetaceae</taxon>
        <taxon>Spizellomyces</taxon>
    </lineage>
</organism>
<name>A0A0L0HLG7_SPIPD</name>
<keyword evidence="4" id="KW-1185">Reference proteome</keyword>
<dbReference type="Gene3D" id="1.10.490.10">
    <property type="entry name" value="Globins"/>
    <property type="match status" value="1"/>
</dbReference>
<keyword evidence="1" id="KW-0472">Membrane</keyword>
<evidence type="ECO:0000259" key="2">
    <source>
        <dbReference type="Pfam" id="PF11563"/>
    </source>
</evidence>
<feature type="domain" description="Globin-sensor" evidence="2">
    <location>
        <begin position="30"/>
        <end position="212"/>
    </location>
</feature>
<dbReference type="PANTHER" id="PTHR42071">
    <property type="entry name" value="PROTOGLOBIN DOMAIN-CONTAINING PROTEIN"/>
    <property type="match status" value="1"/>
</dbReference>
<sequence length="256" mass="28442">MAPLNPTSTTPTPAAPKHIDRPRLYTDTYYRFTYVSEFANFNETDIAALKAAAPLVAPLVPTIVDKVYERLFSFDITKGVFLQRNQGFEGQLASDLDHLVLDSEQIKFRKDFLGKYLVKLVTGSYDKAFVTYLDWVGKIHTDTPSKKSKINVEYIHVNALFAWLHGFLIETLDAHPALQADPEGRAKTLAALSKLLWIQNDLFARYYVRDGAEFTHGTVARRGLSLIDNKVVGWLVGFAAAAAAVGYAVGKSNLLG</sequence>
<dbReference type="GO" id="GO:0019825">
    <property type="term" value="F:oxygen binding"/>
    <property type="evidence" value="ECO:0007669"/>
    <property type="project" value="InterPro"/>
</dbReference>
<dbReference type="OMA" id="MRHIDAN"/>
<accession>A0A0L0HLG7</accession>
<dbReference type="AlphaFoldDB" id="A0A0L0HLG7"/>
<dbReference type="PANTHER" id="PTHR42071:SF1">
    <property type="entry name" value="GLOBIN-SENSOR DOMAIN-CONTAINING PROTEIN"/>
    <property type="match status" value="1"/>
</dbReference>
<proteinExistence type="predicted"/>
<dbReference type="InterPro" id="IPR012292">
    <property type="entry name" value="Globin/Proto"/>
</dbReference>
<dbReference type="RefSeq" id="XP_016609942.1">
    <property type="nucleotide sequence ID" value="XM_016751949.1"/>
</dbReference>
<gene>
    <name evidence="3" type="ORF">SPPG_03693</name>
</gene>
<dbReference type="Proteomes" id="UP000053201">
    <property type="component" value="Unassembled WGS sequence"/>
</dbReference>
<dbReference type="VEuPathDB" id="FungiDB:SPPG_03693"/>
<evidence type="ECO:0000313" key="3">
    <source>
        <dbReference type="EMBL" id="KND01903.1"/>
    </source>
</evidence>
<dbReference type="InterPro" id="IPR044398">
    <property type="entry name" value="Globin-sensor_dom"/>
</dbReference>
<feature type="transmembrane region" description="Helical" evidence="1">
    <location>
        <begin position="231"/>
        <end position="250"/>
    </location>
</feature>
<protein>
    <recommendedName>
        <fullName evidence="2">Globin-sensor domain-containing protein</fullName>
    </recommendedName>
</protein>
<dbReference type="CDD" id="cd01068">
    <property type="entry name" value="globin_sensor"/>
    <property type="match status" value="1"/>
</dbReference>
<dbReference type="SUPFAM" id="SSF46458">
    <property type="entry name" value="Globin-like"/>
    <property type="match status" value="1"/>
</dbReference>
<dbReference type="InParanoid" id="A0A0L0HLG7"/>
<dbReference type="Pfam" id="PF11563">
    <property type="entry name" value="Protoglobin"/>
    <property type="match status" value="1"/>
</dbReference>
<reference evidence="3 4" key="1">
    <citation type="submission" date="2009-08" db="EMBL/GenBank/DDBJ databases">
        <title>The Genome Sequence of Spizellomyces punctatus strain DAOM BR117.</title>
        <authorList>
            <consortium name="The Broad Institute Genome Sequencing Platform"/>
            <person name="Russ C."/>
            <person name="Cuomo C."/>
            <person name="Shea T."/>
            <person name="Young S.K."/>
            <person name="Zeng Q."/>
            <person name="Koehrsen M."/>
            <person name="Haas B."/>
            <person name="Borodovsky M."/>
            <person name="Guigo R."/>
            <person name="Alvarado L."/>
            <person name="Berlin A."/>
            <person name="Bochicchio J."/>
            <person name="Borenstein D."/>
            <person name="Chapman S."/>
            <person name="Chen Z."/>
            <person name="Engels R."/>
            <person name="Freedman E."/>
            <person name="Gellesch M."/>
            <person name="Goldberg J."/>
            <person name="Griggs A."/>
            <person name="Gujja S."/>
            <person name="Heiman D."/>
            <person name="Hepburn T."/>
            <person name="Howarth C."/>
            <person name="Jen D."/>
            <person name="Larson L."/>
            <person name="Lewis B."/>
            <person name="Mehta T."/>
            <person name="Park D."/>
            <person name="Pearson M."/>
            <person name="Roberts A."/>
            <person name="Saif S."/>
            <person name="Shenoy N."/>
            <person name="Sisk P."/>
            <person name="Stolte C."/>
            <person name="Sykes S."/>
            <person name="Thomson T."/>
            <person name="Walk T."/>
            <person name="White J."/>
            <person name="Yandava C."/>
            <person name="Burger G."/>
            <person name="Gray M.W."/>
            <person name="Holland P.W.H."/>
            <person name="King N."/>
            <person name="Lang F.B.F."/>
            <person name="Roger A.J."/>
            <person name="Ruiz-Trillo I."/>
            <person name="Lander E."/>
            <person name="Nusbaum C."/>
        </authorList>
    </citation>
    <scope>NUCLEOTIDE SEQUENCE [LARGE SCALE GENOMIC DNA]</scope>
    <source>
        <strain evidence="3 4">DAOM BR117</strain>
    </source>
</reference>
<dbReference type="GeneID" id="27687192"/>